<proteinExistence type="predicted"/>
<dbReference type="Proteomes" id="UP000314294">
    <property type="component" value="Unassembled WGS sequence"/>
</dbReference>
<evidence type="ECO:0000313" key="2">
    <source>
        <dbReference type="EMBL" id="TNN78663.1"/>
    </source>
</evidence>
<accession>A0A4Z2INC3</accession>
<evidence type="ECO:0000313" key="3">
    <source>
        <dbReference type="Proteomes" id="UP000314294"/>
    </source>
</evidence>
<organism evidence="2 3">
    <name type="scientific">Liparis tanakae</name>
    <name type="common">Tanaka's snailfish</name>
    <dbReference type="NCBI Taxonomy" id="230148"/>
    <lineage>
        <taxon>Eukaryota</taxon>
        <taxon>Metazoa</taxon>
        <taxon>Chordata</taxon>
        <taxon>Craniata</taxon>
        <taxon>Vertebrata</taxon>
        <taxon>Euteleostomi</taxon>
        <taxon>Actinopterygii</taxon>
        <taxon>Neopterygii</taxon>
        <taxon>Teleostei</taxon>
        <taxon>Neoteleostei</taxon>
        <taxon>Acanthomorphata</taxon>
        <taxon>Eupercaria</taxon>
        <taxon>Perciformes</taxon>
        <taxon>Cottioidei</taxon>
        <taxon>Cottales</taxon>
        <taxon>Liparidae</taxon>
        <taxon>Liparis</taxon>
    </lineage>
</organism>
<sequence>MEKGDVAPEIQPGCDTAAQLTTGLLLLMPAESSSLAALQNPNVKRRQDMHNFSSTTSKKAAERMNLTPETRGEEIRMKSSKERELSSSPLPRIH</sequence>
<comment type="caution">
    <text evidence="2">The sequence shown here is derived from an EMBL/GenBank/DDBJ whole genome shotgun (WGS) entry which is preliminary data.</text>
</comment>
<feature type="compositionally biased region" description="Basic and acidic residues" evidence="1">
    <location>
        <begin position="70"/>
        <end position="85"/>
    </location>
</feature>
<protein>
    <submittedName>
        <fullName evidence="2">Uncharacterized protein</fullName>
    </submittedName>
</protein>
<evidence type="ECO:0000256" key="1">
    <source>
        <dbReference type="SAM" id="MobiDB-lite"/>
    </source>
</evidence>
<gene>
    <name evidence="2" type="ORF">EYF80_011067</name>
</gene>
<dbReference type="EMBL" id="SRLO01000071">
    <property type="protein sequence ID" value="TNN78663.1"/>
    <property type="molecule type" value="Genomic_DNA"/>
</dbReference>
<name>A0A4Z2INC3_9TELE</name>
<dbReference type="AlphaFoldDB" id="A0A4Z2INC3"/>
<feature type="region of interest" description="Disordered" evidence="1">
    <location>
        <begin position="37"/>
        <end position="94"/>
    </location>
</feature>
<reference evidence="2 3" key="1">
    <citation type="submission" date="2019-03" db="EMBL/GenBank/DDBJ databases">
        <title>First draft genome of Liparis tanakae, snailfish: a comprehensive survey of snailfish specific genes.</title>
        <authorList>
            <person name="Kim W."/>
            <person name="Song I."/>
            <person name="Jeong J.-H."/>
            <person name="Kim D."/>
            <person name="Kim S."/>
            <person name="Ryu S."/>
            <person name="Song J.Y."/>
            <person name="Lee S.K."/>
        </authorList>
    </citation>
    <scope>NUCLEOTIDE SEQUENCE [LARGE SCALE GENOMIC DNA]</scope>
    <source>
        <tissue evidence="2">Muscle</tissue>
    </source>
</reference>
<keyword evidence="3" id="KW-1185">Reference proteome</keyword>